<evidence type="ECO:0000256" key="7">
    <source>
        <dbReference type="ARBA" id="ARBA00022723"/>
    </source>
</evidence>
<evidence type="ECO:0000256" key="10">
    <source>
        <dbReference type="ARBA" id="ARBA00023125"/>
    </source>
</evidence>
<dbReference type="InterPro" id="IPR043502">
    <property type="entry name" value="DNA/RNA_pol_sf"/>
</dbReference>
<keyword evidence="10" id="KW-0238">DNA-binding</keyword>
<keyword evidence="4" id="KW-0237">DNA synthesis</keyword>
<evidence type="ECO:0000256" key="4">
    <source>
        <dbReference type="ARBA" id="ARBA00022634"/>
    </source>
</evidence>
<evidence type="ECO:0000256" key="6">
    <source>
        <dbReference type="ARBA" id="ARBA00022695"/>
    </source>
</evidence>
<dbReference type="InterPro" id="IPR053848">
    <property type="entry name" value="IMS_HHH_1"/>
</dbReference>
<evidence type="ECO:0000313" key="17">
    <source>
        <dbReference type="Proteomes" id="UP001307889"/>
    </source>
</evidence>
<keyword evidence="12" id="KW-0539">Nucleus</keyword>
<evidence type="ECO:0000256" key="9">
    <source>
        <dbReference type="ARBA" id="ARBA00022842"/>
    </source>
</evidence>
<dbReference type="Pfam" id="PF11799">
    <property type="entry name" value="IMS_C"/>
    <property type="match status" value="1"/>
</dbReference>
<dbReference type="InterPro" id="IPR038401">
    <property type="entry name" value="Rev1_C_sf"/>
</dbReference>
<dbReference type="PANTHER" id="PTHR45990:SF1">
    <property type="entry name" value="DNA REPAIR PROTEIN REV1"/>
    <property type="match status" value="1"/>
</dbReference>
<accession>A0ABN7A8T1</accession>
<dbReference type="Pfam" id="PF21999">
    <property type="entry name" value="IMS_HHH_1"/>
    <property type="match status" value="1"/>
</dbReference>
<dbReference type="PANTHER" id="PTHR45990">
    <property type="entry name" value="DNA REPAIR PROTEIN REV1"/>
    <property type="match status" value="1"/>
</dbReference>
<evidence type="ECO:0000256" key="8">
    <source>
        <dbReference type="ARBA" id="ARBA00022763"/>
    </source>
</evidence>
<keyword evidence="5 16" id="KW-0808">Transferase</keyword>
<dbReference type="CDD" id="cd01701">
    <property type="entry name" value="PolY_Rev1"/>
    <property type="match status" value="1"/>
</dbReference>
<feature type="domain" description="BRCT" evidence="14">
    <location>
        <begin position="41"/>
        <end position="128"/>
    </location>
</feature>
<dbReference type="InterPro" id="IPR031991">
    <property type="entry name" value="Rev1_C"/>
</dbReference>
<keyword evidence="11" id="KW-0234">DNA repair</keyword>
<dbReference type="Gene3D" id="1.20.58.1280">
    <property type="entry name" value="DNA repair protein Rev1, C-terminal domain"/>
    <property type="match status" value="1"/>
</dbReference>
<sequence>MKRRKRERNENGFEDWGGYMNAKKAKLSEQFKVESAKAGLKVDDLFKGVKIFVNGYTDPSADELRILMMQHGGEYHHYYRTGNTTHVIATNLPDSKLSQTRTSITVKPEWIVKSIEANKLLNYKDYLLVTGRTISQPPLLFTKQQSNKSPTKLPMKNTADDHFIDEFYANSRLHHISTMGATFKEYINQLRSNDRHAFPGRDHLSNQYPPSSGKMLATKLIMHIDMDCFFVSVGLRDKPHLVGKPVAVTHSKSGAGNARDGVNLLQEIESYRNRLGYGPSGSSAWSESKFSTTASMAEIASCSYEARKCGIKNGMFVGQALKLCPQLQFIHYDFDAYKQVSYQLYDSVARYTLDIEAVSCDEMYVDLTNLFQAIDLAPMKFAAILRKEILEKTGCNSSVGFGSNKLIARLATKKAKPNGQYWIEDDQIELFLNDLPLSELPGVGRSTTHKLKELAIKTCGDLQLLPLQELQKEFGKKHGETLYNACRGKEEKGLVFTHVKKSVSTDVNYGIRLRNDEERDIFLMNLTKETAKRLAAINMKGKCVTLKLMVRSKDAPEESAKYMGHGVCDHITKSVSLLSAISSTDDIYREVQKIIKPLGLDSKELRGVGIQVSRLESNAPVKNRLKDLFAANSKPSTTKDIVQKSPPPIAVEKDGKSTSVTKKSDVNIDKVPHKETSHSKDPKIEQPKTDPEGSSVQESYLLPADLRAMIGKWVEAEETPKRRDQRIILGYLLHLCKAQQIEDVFIILKAFYLYVKRRRKMQADWTQAYQKILESVQASMVAEYGGKLSMEEYRFL</sequence>
<dbReference type="InterPro" id="IPR036775">
    <property type="entry name" value="DNA_pol_Y-fam_lit_finger_sf"/>
</dbReference>
<dbReference type="Gene3D" id="3.30.70.270">
    <property type="match status" value="1"/>
</dbReference>
<dbReference type="InterPro" id="IPR017961">
    <property type="entry name" value="DNA_pol_Y-fam_little_finger"/>
</dbReference>
<feature type="domain" description="UmuC" evidence="15">
    <location>
        <begin position="221"/>
        <end position="444"/>
    </location>
</feature>
<feature type="region of interest" description="Disordered" evidence="13">
    <location>
        <begin position="635"/>
        <end position="697"/>
    </location>
</feature>
<dbReference type="InterPro" id="IPR043128">
    <property type="entry name" value="Rev_trsase/Diguanyl_cyclase"/>
</dbReference>
<organism evidence="16 17">
    <name type="scientific">Nesidiocoris tenuis</name>
    <dbReference type="NCBI Taxonomy" id="355587"/>
    <lineage>
        <taxon>Eukaryota</taxon>
        <taxon>Metazoa</taxon>
        <taxon>Ecdysozoa</taxon>
        <taxon>Arthropoda</taxon>
        <taxon>Hexapoda</taxon>
        <taxon>Insecta</taxon>
        <taxon>Pterygota</taxon>
        <taxon>Neoptera</taxon>
        <taxon>Paraneoptera</taxon>
        <taxon>Hemiptera</taxon>
        <taxon>Heteroptera</taxon>
        <taxon>Panheteroptera</taxon>
        <taxon>Cimicomorpha</taxon>
        <taxon>Miridae</taxon>
        <taxon>Dicyphina</taxon>
        <taxon>Nesidiocoris</taxon>
    </lineage>
</organism>
<feature type="compositionally biased region" description="Basic and acidic residues" evidence="13">
    <location>
        <begin position="651"/>
        <end position="691"/>
    </location>
</feature>
<proteinExistence type="inferred from homology"/>
<reference evidence="16 17" key="1">
    <citation type="submission" date="2023-09" db="EMBL/GenBank/DDBJ databases">
        <title>Nesidiocoris tenuis whole genome shotgun sequence.</title>
        <authorList>
            <person name="Shibata T."/>
            <person name="Shimoda M."/>
            <person name="Kobayashi T."/>
            <person name="Uehara T."/>
        </authorList>
    </citation>
    <scope>NUCLEOTIDE SEQUENCE [LARGE SCALE GENOMIC DNA]</scope>
    <source>
        <strain evidence="16 17">Japan</strain>
    </source>
</reference>
<dbReference type="GO" id="GO:0016740">
    <property type="term" value="F:transferase activity"/>
    <property type="evidence" value="ECO:0007669"/>
    <property type="project" value="UniProtKB-KW"/>
</dbReference>
<dbReference type="Pfam" id="PF00817">
    <property type="entry name" value="IMS"/>
    <property type="match status" value="1"/>
</dbReference>
<dbReference type="PIRSF" id="PIRSF036573">
    <property type="entry name" value="REV1"/>
    <property type="match status" value="1"/>
</dbReference>
<evidence type="ECO:0000256" key="13">
    <source>
        <dbReference type="SAM" id="MobiDB-lite"/>
    </source>
</evidence>
<dbReference type="SUPFAM" id="SSF100879">
    <property type="entry name" value="Lesion bypass DNA polymerase (Y-family), little finger domain"/>
    <property type="match status" value="1"/>
</dbReference>
<dbReference type="EMBL" id="AP028909">
    <property type="protein sequence ID" value="BES87554.1"/>
    <property type="molecule type" value="Genomic_DNA"/>
</dbReference>
<evidence type="ECO:0000256" key="11">
    <source>
        <dbReference type="ARBA" id="ARBA00023204"/>
    </source>
</evidence>
<comment type="subcellular location">
    <subcellularLocation>
        <location evidence="1">Nucleus</location>
    </subcellularLocation>
</comment>
<dbReference type="SUPFAM" id="SSF52113">
    <property type="entry name" value="BRCT domain"/>
    <property type="match status" value="1"/>
</dbReference>
<gene>
    <name evidence="16" type="ORF">NTJ_00359</name>
</gene>
<dbReference type="SUPFAM" id="SSF56672">
    <property type="entry name" value="DNA/RNA polymerases"/>
    <property type="match status" value="1"/>
</dbReference>
<evidence type="ECO:0000256" key="5">
    <source>
        <dbReference type="ARBA" id="ARBA00022679"/>
    </source>
</evidence>
<dbReference type="Proteomes" id="UP001307889">
    <property type="component" value="Chromosome 1"/>
</dbReference>
<keyword evidence="17" id="KW-1185">Reference proteome</keyword>
<protein>
    <recommendedName>
        <fullName evidence="3">DNA repair protein REV1</fullName>
    </recommendedName>
</protein>
<dbReference type="InterPro" id="IPR012112">
    <property type="entry name" value="REV1"/>
</dbReference>
<evidence type="ECO:0000259" key="15">
    <source>
        <dbReference type="PROSITE" id="PS50173"/>
    </source>
</evidence>
<keyword evidence="8" id="KW-0227">DNA damage</keyword>
<dbReference type="InterPro" id="IPR001126">
    <property type="entry name" value="UmuC"/>
</dbReference>
<keyword evidence="7" id="KW-0479">Metal-binding</keyword>
<dbReference type="Gene3D" id="3.40.50.10190">
    <property type="entry name" value="BRCT domain"/>
    <property type="match status" value="1"/>
</dbReference>
<dbReference type="InterPro" id="IPR036420">
    <property type="entry name" value="BRCT_dom_sf"/>
</dbReference>
<keyword evidence="6" id="KW-0548">Nucleotidyltransferase</keyword>
<dbReference type="Gene3D" id="3.40.1170.60">
    <property type="match status" value="1"/>
</dbReference>
<keyword evidence="9" id="KW-0460">Magnesium</keyword>
<evidence type="ECO:0000256" key="3">
    <source>
        <dbReference type="ARBA" id="ARBA00020399"/>
    </source>
</evidence>
<evidence type="ECO:0000256" key="12">
    <source>
        <dbReference type="ARBA" id="ARBA00023242"/>
    </source>
</evidence>
<dbReference type="PROSITE" id="PS50172">
    <property type="entry name" value="BRCT"/>
    <property type="match status" value="1"/>
</dbReference>
<dbReference type="CDD" id="cd17719">
    <property type="entry name" value="BRCT_Rev1"/>
    <property type="match status" value="1"/>
</dbReference>
<dbReference type="Gene3D" id="1.10.150.20">
    <property type="entry name" value="5' to 3' exonuclease, C-terminal subdomain"/>
    <property type="match status" value="1"/>
</dbReference>
<name>A0ABN7A8T1_9HEMI</name>
<evidence type="ECO:0000256" key="2">
    <source>
        <dbReference type="ARBA" id="ARBA00010945"/>
    </source>
</evidence>
<dbReference type="Gene3D" id="6.10.250.1490">
    <property type="match status" value="1"/>
</dbReference>
<dbReference type="Gene3D" id="3.30.1490.100">
    <property type="entry name" value="DNA polymerase, Y-family, little finger domain"/>
    <property type="match status" value="1"/>
</dbReference>
<evidence type="ECO:0000256" key="1">
    <source>
        <dbReference type="ARBA" id="ARBA00004123"/>
    </source>
</evidence>
<dbReference type="Pfam" id="PF16727">
    <property type="entry name" value="REV1_C"/>
    <property type="match status" value="1"/>
</dbReference>
<comment type="similarity">
    <text evidence="2">Belongs to the DNA polymerase type-Y family.</text>
</comment>
<evidence type="ECO:0000259" key="14">
    <source>
        <dbReference type="PROSITE" id="PS50172"/>
    </source>
</evidence>
<dbReference type="SMART" id="SM00292">
    <property type="entry name" value="BRCT"/>
    <property type="match status" value="1"/>
</dbReference>
<dbReference type="InterPro" id="IPR001357">
    <property type="entry name" value="BRCT_dom"/>
</dbReference>
<dbReference type="PROSITE" id="PS50173">
    <property type="entry name" value="UMUC"/>
    <property type="match status" value="1"/>
</dbReference>
<dbReference type="Pfam" id="PF16589">
    <property type="entry name" value="BRCT_2"/>
    <property type="match status" value="1"/>
</dbReference>
<evidence type="ECO:0000313" key="16">
    <source>
        <dbReference type="EMBL" id="BES87554.1"/>
    </source>
</evidence>